<dbReference type="RefSeq" id="XP_033668002.1">
    <property type="nucleotide sequence ID" value="XM_033816825.1"/>
</dbReference>
<dbReference type="InterPro" id="IPR036388">
    <property type="entry name" value="WH-like_DNA-bd_sf"/>
</dbReference>
<dbReference type="GeneID" id="54570097"/>
<dbReference type="Pfam" id="PF01035">
    <property type="entry name" value="DNA_binding_1"/>
    <property type="match status" value="1"/>
</dbReference>
<proteinExistence type="predicted"/>
<evidence type="ECO:0000259" key="2">
    <source>
        <dbReference type="Pfam" id="PF01035"/>
    </source>
</evidence>
<dbReference type="Gene3D" id="1.10.10.10">
    <property type="entry name" value="Winged helix-like DNA-binding domain superfamily/Winged helix DNA-binding domain"/>
    <property type="match status" value="1"/>
</dbReference>
<evidence type="ECO:0000256" key="1">
    <source>
        <dbReference type="ARBA" id="ARBA00022763"/>
    </source>
</evidence>
<dbReference type="OrthoDB" id="2548197at2759"/>
<reference evidence="3" key="1">
    <citation type="journal article" date="2020" name="Stud. Mycol.">
        <title>101 Dothideomycetes genomes: a test case for predicting lifestyles and emergence of pathogens.</title>
        <authorList>
            <person name="Haridas S."/>
            <person name="Albert R."/>
            <person name="Binder M."/>
            <person name="Bloem J."/>
            <person name="Labutti K."/>
            <person name="Salamov A."/>
            <person name="Andreopoulos B."/>
            <person name="Baker S."/>
            <person name="Barry K."/>
            <person name="Bills G."/>
            <person name="Bluhm B."/>
            <person name="Cannon C."/>
            <person name="Castanera R."/>
            <person name="Culley D."/>
            <person name="Daum C."/>
            <person name="Ezra D."/>
            <person name="Gonzalez J."/>
            <person name="Henrissat B."/>
            <person name="Kuo A."/>
            <person name="Liang C."/>
            <person name="Lipzen A."/>
            <person name="Lutzoni F."/>
            <person name="Magnuson J."/>
            <person name="Mondo S."/>
            <person name="Nolan M."/>
            <person name="Ohm R."/>
            <person name="Pangilinan J."/>
            <person name="Park H.-J."/>
            <person name="Ramirez L."/>
            <person name="Alfaro M."/>
            <person name="Sun H."/>
            <person name="Tritt A."/>
            <person name="Yoshinaga Y."/>
            <person name="Zwiers L.-H."/>
            <person name="Turgeon B."/>
            <person name="Goodwin S."/>
            <person name="Spatafora J."/>
            <person name="Crous P."/>
            <person name="Grigoriev I."/>
        </authorList>
    </citation>
    <scope>NUCLEOTIDE SEQUENCE</scope>
    <source>
        <strain evidence="3">ATCC 36951</strain>
    </source>
</reference>
<dbReference type="PANTHER" id="PTHR42942">
    <property type="entry name" value="6-O-METHYLGUANINE DNA METHYLTRANSFERASE"/>
    <property type="match status" value="1"/>
</dbReference>
<keyword evidence="1" id="KW-0227">DNA damage</keyword>
<gene>
    <name evidence="3" type="ORF">M409DRAFT_66177</name>
</gene>
<evidence type="ECO:0000313" key="4">
    <source>
        <dbReference type="Proteomes" id="UP000799537"/>
    </source>
</evidence>
<sequence length="141" mass="16035">MPRSEEAASWYTMVYRAVREIPYGRVTSYGHIALLLGYREYNQVGMCLKYLPSATDQPDARYNSDTVPWQRVINSKGVISQRRVFCRTNGAANQERVLSAEGVEVGRGDLGERTVDFSSYGWFPNVLPSEEEEESREEEGV</sequence>
<organism evidence="3 4">
    <name type="scientific">Zasmidium cellare ATCC 36951</name>
    <dbReference type="NCBI Taxonomy" id="1080233"/>
    <lineage>
        <taxon>Eukaryota</taxon>
        <taxon>Fungi</taxon>
        <taxon>Dikarya</taxon>
        <taxon>Ascomycota</taxon>
        <taxon>Pezizomycotina</taxon>
        <taxon>Dothideomycetes</taxon>
        <taxon>Dothideomycetidae</taxon>
        <taxon>Mycosphaerellales</taxon>
        <taxon>Mycosphaerellaceae</taxon>
        <taxon>Zasmidium</taxon>
    </lineage>
</organism>
<dbReference type="InterPro" id="IPR036217">
    <property type="entry name" value="MethylDNA_cys_MeTrfase_DNAb"/>
</dbReference>
<evidence type="ECO:0000313" key="3">
    <source>
        <dbReference type="EMBL" id="KAF2167113.1"/>
    </source>
</evidence>
<dbReference type="Proteomes" id="UP000799537">
    <property type="component" value="Unassembled WGS sequence"/>
</dbReference>
<keyword evidence="4" id="KW-1185">Reference proteome</keyword>
<dbReference type="PANTHER" id="PTHR42942:SF1">
    <property type="entry name" value="ALKYLTRANSFERASE-LIKE PROTEIN 1"/>
    <property type="match status" value="1"/>
</dbReference>
<dbReference type="GO" id="GO:0003824">
    <property type="term" value="F:catalytic activity"/>
    <property type="evidence" value="ECO:0007669"/>
    <property type="project" value="InterPro"/>
</dbReference>
<protein>
    <recommendedName>
        <fullName evidence="2">Methylated-DNA-[protein]-cysteine S-methyltransferase DNA binding domain-containing protein</fullName>
    </recommendedName>
</protein>
<accession>A0A6A6CKH8</accession>
<dbReference type="SUPFAM" id="SSF46767">
    <property type="entry name" value="Methylated DNA-protein cysteine methyltransferase, C-terminal domain"/>
    <property type="match status" value="1"/>
</dbReference>
<dbReference type="InterPro" id="IPR014048">
    <property type="entry name" value="MethylDNA_cys_MeTrfase_DNA-bd"/>
</dbReference>
<dbReference type="GO" id="GO:0006281">
    <property type="term" value="P:DNA repair"/>
    <property type="evidence" value="ECO:0007669"/>
    <property type="project" value="InterPro"/>
</dbReference>
<dbReference type="InterPro" id="IPR052520">
    <property type="entry name" value="ATL_DNA_repair"/>
</dbReference>
<feature type="domain" description="Methylated-DNA-[protein]-cysteine S-methyltransferase DNA binding" evidence="2">
    <location>
        <begin position="11"/>
        <end position="103"/>
    </location>
</feature>
<name>A0A6A6CKH8_ZASCE</name>
<dbReference type="CDD" id="cd06445">
    <property type="entry name" value="ATase"/>
    <property type="match status" value="1"/>
</dbReference>
<dbReference type="EMBL" id="ML993594">
    <property type="protein sequence ID" value="KAF2167113.1"/>
    <property type="molecule type" value="Genomic_DNA"/>
</dbReference>
<dbReference type="AlphaFoldDB" id="A0A6A6CKH8"/>